<dbReference type="Pfam" id="PF11937">
    <property type="entry name" value="DUF3455"/>
    <property type="match status" value="1"/>
</dbReference>
<dbReference type="RefSeq" id="WP_263371304.1">
    <property type="nucleotide sequence ID" value="NZ_JAGSYD010000003.1"/>
</dbReference>
<evidence type="ECO:0000313" key="1">
    <source>
        <dbReference type="EMBL" id="MFC6644892.1"/>
    </source>
</evidence>
<comment type="caution">
    <text evidence="1">The sequence shown here is derived from an EMBL/GenBank/DDBJ whole genome shotgun (WGS) entry which is preliminary data.</text>
</comment>
<protein>
    <submittedName>
        <fullName evidence="1">DUF3455 domain-containing protein</fullName>
    </submittedName>
</protein>
<accession>A0ABW1Z627</accession>
<keyword evidence="2" id="KW-1185">Reference proteome</keyword>
<proteinExistence type="predicted"/>
<gene>
    <name evidence="1" type="ORF">ACFQBQ_04660</name>
</gene>
<sequence>MKALWLVVGFASALQAQSIAPPADATPLVAVQGRGVQIYRCDQQIGAFAYSFVSPEAELLNSEGLKVGEHSAGPTWTWNDGGFIVGKVLAKQASTDADSVPWLLLQTSAKGAVGKYLASAAYVRRTDTHGGNAPSTGCDATHLGTMLRVPYTATYTFYKKTK</sequence>
<dbReference type="InterPro" id="IPR021851">
    <property type="entry name" value="DUF3455"/>
</dbReference>
<dbReference type="Proteomes" id="UP001596391">
    <property type="component" value="Unassembled WGS sequence"/>
</dbReference>
<organism evidence="1 2">
    <name type="scientific">Granulicella cerasi</name>
    <dbReference type="NCBI Taxonomy" id="741063"/>
    <lineage>
        <taxon>Bacteria</taxon>
        <taxon>Pseudomonadati</taxon>
        <taxon>Acidobacteriota</taxon>
        <taxon>Terriglobia</taxon>
        <taxon>Terriglobales</taxon>
        <taxon>Acidobacteriaceae</taxon>
        <taxon>Granulicella</taxon>
    </lineage>
</organism>
<evidence type="ECO:0000313" key="2">
    <source>
        <dbReference type="Proteomes" id="UP001596391"/>
    </source>
</evidence>
<dbReference type="EMBL" id="JBHSWI010000001">
    <property type="protein sequence ID" value="MFC6644892.1"/>
    <property type="molecule type" value="Genomic_DNA"/>
</dbReference>
<dbReference type="PANTHER" id="PTHR35567">
    <property type="entry name" value="MALATE DEHYDROGENASE (AFU_ORTHOLOGUE AFUA_2G13800)"/>
    <property type="match status" value="1"/>
</dbReference>
<reference evidence="2" key="1">
    <citation type="journal article" date="2019" name="Int. J. Syst. Evol. Microbiol.">
        <title>The Global Catalogue of Microorganisms (GCM) 10K type strain sequencing project: providing services to taxonomists for standard genome sequencing and annotation.</title>
        <authorList>
            <consortium name="The Broad Institute Genomics Platform"/>
            <consortium name="The Broad Institute Genome Sequencing Center for Infectious Disease"/>
            <person name="Wu L."/>
            <person name="Ma J."/>
        </authorList>
    </citation>
    <scope>NUCLEOTIDE SEQUENCE [LARGE SCALE GENOMIC DNA]</scope>
    <source>
        <strain evidence="2">CGMCC 1.16026</strain>
    </source>
</reference>
<dbReference type="PANTHER" id="PTHR35567:SF1">
    <property type="entry name" value="CONSERVED FUNGAL PROTEIN (AFU_ORTHOLOGUE AFUA_1G14230)"/>
    <property type="match status" value="1"/>
</dbReference>
<name>A0ABW1Z627_9BACT</name>